<evidence type="ECO:0000259" key="15">
    <source>
        <dbReference type="PROSITE" id="PS50110"/>
    </source>
</evidence>
<dbReference type="SMART" id="SM00091">
    <property type="entry name" value="PAS"/>
    <property type="match status" value="4"/>
</dbReference>
<dbReference type="PROSITE" id="PS50894">
    <property type="entry name" value="HPT"/>
    <property type="match status" value="1"/>
</dbReference>
<dbReference type="SMART" id="SM00387">
    <property type="entry name" value="HATPase_c"/>
    <property type="match status" value="1"/>
</dbReference>
<reference evidence="20 21" key="1">
    <citation type="submission" date="2020-01" db="EMBL/GenBank/DDBJ databases">
        <title>Genome sequence of Desulfovibrio aerotolerans DSM 16695(T).</title>
        <authorList>
            <person name="Karnachuk O."/>
            <person name="Avakyan M."/>
            <person name="Mardanov A."/>
            <person name="Kadnikov V."/>
            <person name="Ravin N."/>
        </authorList>
    </citation>
    <scope>NUCLEOTIDE SEQUENCE [LARGE SCALE GENOMIC DNA]</scope>
    <source>
        <strain evidence="20 21">DSM 16695</strain>
    </source>
</reference>
<dbReference type="InterPro" id="IPR005467">
    <property type="entry name" value="His_kinase_dom"/>
</dbReference>
<evidence type="ECO:0000256" key="6">
    <source>
        <dbReference type="ARBA" id="ARBA00022777"/>
    </source>
</evidence>
<dbReference type="SUPFAM" id="SSF55874">
    <property type="entry name" value="ATPase domain of HSP90 chaperone/DNA topoisomerase II/histidine kinase"/>
    <property type="match status" value="1"/>
</dbReference>
<dbReference type="SUPFAM" id="SSF54631">
    <property type="entry name" value="CBS-domain pair"/>
    <property type="match status" value="2"/>
</dbReference>
<protein>
    <recommendedName>
        <fullName evidence="10">Sensory/regulatory protein RpfC</fullName>
        <ecNumber evidence="2">2.7.13.3</ecNumber>
    </recommendedName>
</protein>
<dbReference type="PANTHER" id="PTHR45339:SF5">
    <property type="entry name" value="HISTIDINE KINASE"/>
    <property type="match status" value="1"/>
</dbReference>
<dbReference type="GO" id="GO:0005524">
    <property type="term" value="F:ATP binding"/>
    <property type="evidence" value="ECO:0007669"/>
    <property type="project" value="UniProtKB-KW"/>
</dbReference>
<keyword evidence="7" id="KW-0067">ATP-binding</keyword>
<dbReference type="InterPro" id="IPR001610">
    <property type="entry name" value="PAC"/>
</dbReference>
<evidence type="ECO:0000313" key="21">
    <source>
        <dbReference type="Proteomes" id="UP000482487"/>
    </source>
</evidence>
<dbReference type="PROSITE" id="PS50109">
    <property type="entry name" value="HIS_KIN"/>
    <property type="match status" value="1"/>
</dbReference>
<sequence length="1336" mass="143214">MAKLHETPLRDLPPATLLTLGLWTTAAQAAEALLGAGVGEALVLDGGRPLGVVTTRGLARVLCRNPVQATHLAVRDVMDPVAVSPASDFLPAALRHLLAAPSRRLAVVDATGRALGMLAPYHVARLCGANDELADRTVASVMARSVVTGAVGEKLTAVLGRMVRMGVGGVVVTEDDKPRGMFTARDAVRLLAGGTVVEDVLVDAVMRAPVAVVSPQLRLAEGLAGMDGAGAGRLAVTDPAGYLLGLLTWTDVAAALAHILADAEATRLREQAERYRDLYDSASQGLFRLDLKGRLVAANTTLARLFGYRDVADCLRQSRQSAHPLRLDGPERRETLVRALSQPDAVAFETQALGRDGSAKRVYCVMRAVRDAVGTPTLLEGSCADFPVGVPPESLVADETGYRSIVEHQTELICRFAPSGRLTFVNAAFARYWSKSPEACVQENFQPEIHAEDAAVMARRIAALCPHRPTTGFEHRVLRPDGRIRWQRWTHRAIFDAAGELVEYQAVGRDITSRKLAEARLRQQHDLSRAMLEALPLPVFFKDAAGRYTGCNRAFERLLGMPCGQSPGGSLDALVSQFDFARECEEGDQALLARGGGQIVEAVVAGLAGPRTLEMHKTVVGQDAGEAGAESGIVGVVLDVTERKRVEAAAKRVRDELEMSLAARTAESSRVSRQLALETSRREELEEALRSRESFLDVVLAGIQDGVSVLSPDMVVLSANRALRAMYAGRGDLDGQRCHEIYHGLPAPCPDCPSLRAMATRKLAIGVVHKDDPADSSGWVELFCYPLLDATGAVTAVVEIVRDVTAGKKLEAELAAALERAEAASQAKGAFLANMSHEIRTPLNAVLGYVQLMLRDRLEPRQRERLAVVEESASTLLSIINDILDYSKIEAGRLEIKAESFDLPRCLDAVVKEQEVLARDKGLRLGLELCAELPKNVRGDGLRLRQILRNLVNNAVKYTEQGSVSLRATVLERDPVPGGGGERAVLRFSVVDTGVGIPGEQLATIFDSFTQVDGGLTKRQAGTGLGLAICRRLAGLMSGGVFVDSVPGKGSVFWLDCPFELAPAVGPGVRFDPFAVPRRELPPSLRILLVEDNRVNRIFASDLLESRGHEVILAENGRVALEYLAAHAVDVVLMDIQMPVMDGLAATRAIRAGHMDIDPGLPVVGLSAYAMDQERERFLAAGFDDYIIKPIDVELFFTVVARVLARRGRPPVGALPCDAARLGPIIDTDALAALYRGKVGLLTRVGREFVSSVPEQLEALSAAMGQGDLAVCERVAHTLKGNAAMFGAGAMRTLAAEAELAAAAGDVELVRTLAPALTDACQAVATGMGEFLCRLE</sequence>
<dbReference type="CDD" id="cd00082">
    <property type="entry name" value="HisKA"/>
    <property type="match status" value="1"/>
</dbReference>
<evidence type="ECO:0000256" key="8">
    <source>
        <dbReference type="ARBA" id="ARBA00023012"/>
    </source>
</evidence>
<keyword evidence="13" id="KW-0129">CBS domain</keyword>
<dbReference type="PROSITE" id="PS50113">
    <property type="entry name" value="PAC"/>
    <property type="match status" value="2"/>
</dbReference>
<dbReference type="SUPFAM" id="SSF52172">
    <property type="entry name" value="CheY-like"/>
    <property type="match status" value="1"/>
</dbReference>
<keyword evidence="8" id="KW-0902">Two-component regulatory system</keyword>
<comment type="caution">
    <text evidence="20">The sequence shown here is derived from an EMBL/GenBank/DDBJ whole genome shotgun (WGS) entry which is preliminary data.</text>
</comment>
<dbReference type="Gene3D" id="3.30.450.20">
    <property type="entry name" value="PAS domain"/>
    <property type="match status" value="4"/>
</dbReference>
<dbReference type="SUPFAM" id="SSF55785">
    <property type="entry name" value="PYP-like sensor domain (PAS domain)"/>
    <property type="match status" value="4"/>
</dbReference>
<evidence type="ECO:0000256" key="1">
    <source>
        <dbReference type="ARBA" id="ARBA00000085"/>
    </source>
</evidence>
<dbReference type="PRINTS" id="PR00344">
    <property type="entry name" value="BCTRLSENSOR"/>
</dbReference>
<dbReference type="FunFam" id="3.30.565.10:FF:000010">
    <property type="entry name" value="Sensor histidine kinase RcsC"/>
    <property type="match status" value="1"/>
</dbReference>
<name>A0A7C9J6F2_9BACT</name>
<comment type="catalytic activity">
    <reaction evidence="1">
        <text>ATP + protein L-histidine = ADP + protein N-phospho-L-histidine.</text>
        <dbReference type="EC" id="2.7.13.3"/>
    </reaction>
</comment>
<dbReference type="RefSeq" id="WP_160957788.1">
    <property type="nucleotide sequence ID" value="NZ_WVUD01000001.1"/>
</dbReference>
<dbReference type="PROSITE" id="PS50112">
    <property type="entry name" value="PAS"/>
    <property type="match status" value="2"/>
</dbReference>
<dbReference type="Gene3D" id="1.10.287.130">
    <property type="match status" value="1"/>
</dbReference>
<dbReference type="PANTHER" id="PTHR45339">
    <property type="entry name" value="HYBRID SIGNAL TRANSDUCTION HISTIDINE KINASE J"/>
    <property type="match status" value="1"/>
</dbReference>
<feature type="modified residue" description="4-aspartylphosphate" evidence="12">
    <location>
        <position position="1135"/>
    </location>
</feature>
<dbReference type="InterPro" id="IPR003594">
    <property type="entry name" value="HATPase_dom"/>
</dbReference>
<proteinExistence type="predicted"/>
<dbReference type="Proteomes" id="UP000482487">
    <property type="component" value="Unassembled WGS sequence"/>
</dbReference>
<dbReference type="Pfam" id="PF00571">
    <property type="entry name" value="CBS"/>
    <property type="match status" value="2"/>
</dbReference>
<dbReference type="InterPro" id="IPR035965">
    <property type="entry name" value="PAS-like_dom_sf"/>
</dbReference>
<dbReference type="InterPro" id="IPR008207">
    <property type="entry name" value="Sig_transdc_His_kin_Hpt_dom"/>
</dbReference>
<evidence type="ECO:0000259" key="14">
    <source>
        <dbReference type="PROSITE" id="PS50109"/>
    </source>
</evidence>
<dbReference type="InterPro" id="IPR036641">
    <property type="entry name" value="HPT_dom_sf"/>
</dbReference>
<feature type="domain" description="CBS" evidence="19">
    <location>
        <begin position="206"/>
        <end position="263"/>
    </location>
</feature>
<dbReference type="SMART" id="SM00388">
    <property type="entry name" value="HisKA"/>
    <property type="match status" value="1"/>
</dbReference>
<evidence type="ECO:0000256" key="13">
    <source>
        <dbReference type="PROSITE-ProRule" id="PRU00703"/>
    </source>
</evidence>
<dbReference type="Pfam" id="PF00072">
    <property type="entry name" value="Response_reg"/>
    <property type="match status" value="1"/>
</dbReference>
<evidence type="ECO:0000256" key="5">
    <source>
        <dbReference type="ARBA" id="ARBA00022741"/>
    </source>
</evidence>
<dbReference type="InterPro" id="IPR000700">
    <property type="entry name" value="PAS-assoc_C"/>
</dbReference>
<keyword evidence="4" id="KW-0808">Transferase</keyword>
<dbReference type="Gene3D" id="3.10.580.10">
    <property type="entry name" value="CBS-domain"/>
    <property type="match status" value="2"/>
</dbReference>
<dbReference type="GO" id="GO:0000155">
    <property type="term" value="F:phosphorelay sensor kinase activity"/>
    <property type="evidence" value="ECO:0007669"/>
    <property type="project" value="InterPro"/>
</dbReference>
<evidence type="ECO:0000256" key="7">
    <source>
        <dbReference type="ARBA" id="ARBA00022840"/>
    </source>
</evidence>
<dbReference type="CDD" id="cd16922">
    <property type="entry name" value="HATPase_EvgS-ArcB-TorS-like"/>
    <property type="match status" value="1"/>
</dbReference>
<evidence type="ECO:0000256" key="10">
    <source>
        <dbReference type="ARBA" id="ARBA00068150"/>
    </source>
</evidence>
<dbReference type="EMBL" id="WVUD01000001">
    <property type="protein sequence ID" value="MYL81618.1"/>
    <property type="molecule type" value="Genomic_DNA"/>
</dbReference>
<dbReference type="SMART" id="SM00448">
    <property type="entry name" value="REC"/>
    <property type="match status" value="1"/>
</dbReference>
<keyword evidence="6" id="KW-0418">Kinase</keyword>
<comment type="subunit">
    <text evidence="9">At low DSF concentrations, interacts with RpfF.</text>
</comment>
<dbReference type="SUPFAM" id="SSF47226">
    <property type="entry name" value="Histidine-containing phosphotransfer domain, HPT domain"/>
    <property type="match status" value="1"/>
</dbReference>
<dbReference type="InterPro" id="IPR003661">
    <property type="entry name" value="HisK_dim/P_dom"/>
</dbReference>
<dbReference type="InterPro" id="IPR000014">
    <property type="entry name" value="PAS"/>
</dbReference>
<evidence type="ECO:0000256" key="2">
    <source>
        <dbReference type="ARBA" id="ARBA00012438"/>
    </source>
</evidence>
<dbReference type="GO" id="GO:0005886">
    <property type="term" value="C:plasma membrane"/>
    <property type="evidence" value="ECO:0007669"/>
    <property type="project" value="UniProtKB-SubCell"/>
</dbReference>
<feature type="domain" description="Response regulatory" evidence="15">
    <location>
        <begin position="1086"/>
        <end position="1204"/>
    </location>
</feature>
<feature type="domain" description="PAS" evidence="16">
    <location>
        <begin position="271"/>
        <end position="308"/>
    </location>
</feature>
<dbReference type="FunFam" id="1.10.287.130:FF:000002">
    <property type="entry name" value="Two-component osmosensing histidine kinase"/>
    <property type="match status" value="1"/>
</dbReference>
<dbReference type="InterPro" id="IPR046342">
    <property type="entry name" value="CBS_dom_sf"/>
</dbReference>
<dbReference type="InterPro" id="IPR036890">
    <property type="entry name" value="HATPase_C_sf"/>
</dbReference>
<dbReference type="SMART" id="SM00086">
    <property type="entry name" value="PAC"/>
    <property type="match status" value="1"/>
</dbReference>
<evidence type="ECO:0000259" key="18">
    <source>
        <dbReference type="PROSITE" id="PS50894"/>
    </source>
</evidence>
<dbReference type="InterPro" id="IPR004358">
    <property type="entry name" value="Sig_transdc_His_kin-like_C"/>
</dbReference>
<evidence type="ECO:0000256" key="11">
    <source>
        <dbReference type="PROSITE-ProRule" id="PRU00110"/>
    </source>
</evidence>
<feature type="domain" description="PAS" evidence="16">
    <location>
        <begin position="524"/>
        <end position="561"/>
    </location>
</feature>
<feature type="domain" description="Histidine kinase" evidence="14">
    <location>
        <begin position="834"/>
        <end position="1061"/>
    </location>
</feature>
<evidence type="ECO:0000259" key="16">
    <source>
        <dbReference type="PROSITE" id="PS50112"/>
    </source>
</evidence>
<dbReference type="EC" id="2.7.13.3" evidence="2"/>
<dbReference type="CDD" id="cd17546">
    <property type="entry name" value="REC_hyHK_CKI1_RcsC-like"/>
    <property type="match status" value="1"/>
</dbReference>
<feature type="domain" description="HPt" evidence="18">
    <location>
        <begin position="1238"/>
        <end position="1327"/>
    </location>
</feature>
<dbReference type="CDD" id="cd00088">
    <property type="entry name" value="HPT"/>
    <property type="match status" value="1"/>
</dbReference>
<dbReference type="PROSITE" id="PS50110">
    <property type="entry name" value="RESPONSE_REGULATORY"/>
    <property type="match status" value="1"/>
</dbReference>
<dbReference type="InterPro" id="IPR011006">
    <property type="entry name" value="CheY-like_superfamily"/>
</dbReference>
<dbReference type="SMART" id="SM00116">
    <property type="entry name" value="CBS"/>
    <property type="match status" value="4"/>
</dbReference>
<evidence type="ECO:0000256" key="9">
    <source>
        <dbReference type="ARBA" id="ARBA00064003"/>
    </source>
</evidence>
<dbReference type="OrthoDB" id="5436771at2"/>
<dbReference type="Gene3D" id="3.30.565.10">
    <property type="entry name" value="Histidine kinase-like ATPase, C-terminal domain"/>
    <property type="match status" value="1"/>
</dbReference>
<dbReference type="InterPro" id="IPR036097">
    <property type="entry name" value="HisK_dim/P_sf"/>
</dbReference>
<accession>A0A7C9J6F2</accession>
<dbReference type="Pfam" id="PF01627">
    <property type="entry name" value="Hpt"/>
    <property type="match status" value="1"/>
</dbReference>
<dbReference type="PROSITE" id="PS51371">
    <property type="entry name" value="CBS"/>
    <property type="match status" value="2"/>
</dbReference>
<dbReference type="Pfam" id="PF00512">
    <property type="entry name" value="HisKA"/>
    <property type="match status" value="1"/>
</dbReference>
<dbReference type="InterPro" id="IPR001789">
    <property type="entry name" value="Sig_transdc_resp-reg_receiver"/>
</dbReference>
<dbReference type="InterPro" id="IPR000644">
    <property type="entry name" value="CBS_dom"/>
</dbReference>
<evidence type="ECO:0000256" key="12">
    <source>
        <dbReference type="PROSITE-ProRule" id="PRU00169"/>
    </source>
</evidence>
<keyword evidence="3 12" id="KW-0597">Phosphoprotein</keyword>
<organism evidence="20 21">
    <name type="scientific">Solidesulfovibrio aerotolerans</name>
    <dbReference type="NCBI Taxonomy" id="295255"/>
    <lineage>
        <taxon>Bacteria</taxon>
        <taxon>Pseudomonadati</taxon>
        <taxon>Thermodesulfobacteriota</taxon>
        <taxon>Desulfovibrionia</taxon>
        <taxon>Desulfovibrionales</taxon>
        <taxon>Desulfovibrionaceae</taxon>
        <taxon>Solidesulfovibrio</taxon>
    </lineage>
</organism>
<dbReference type="Pfam" id="PF13188">
    <property type="entry name" value="PAS_8"/>
    <property type="match status" value="1"/>
</dbReference>
<dbReference type="Gene3D" id="3.40.50.2300">
    <property type="match status" value="1"/>
</dbReference>
<feature type="domain" description="PAC" evidence="17">
    <location>
        <begin position="471"/>
        <end position="523"/>
    </location>
</feature>
<keyword evidence="21" id="KW-1185">Reference proteome</keyword>
<dbReference type="NCBIfam" id="TIGR00229">
    <property type="entry name" value="sensory_box"/>
    <property type="match status" value="2"/>
</dbReference>
<dbReference type="Gene3D" id="1.20.120.160">
    <property type="entry name" value="HPT domain"/>
    <property type="match status" value="1"/>
</dbReference>
<feature type="domain" description="PAC" evidence="17">
    <location>
        <begin position="761"/>
        <end position="816"/>
    </location>
</feature>
<evidence type="ECO:0000313" key="20">
    <source>
        <dbReference type="EMBL" id="MYL81618.1"/>
    </source>
</evidence>
<feature type="domain" description="CBS" evidence="19">
    <location>
        <begin position="142"/>
        <end position="200"/>
    </location>
</feature>
<evidence type="ECO:0000256" key="3">
    <source>
        <dbReference type="ARBA" id="ARBA00022553"/>
    </source>
</evidence>
<keyword evidence="5" id="KW-0547">Nucleotide-binding</keyword>
<dbReference type="SUPFAM" id="SSF47384">
    <property type="entry name" value="Homodimeric domain of signal transducing histidine kinase"/>
    <property type="match status" value="1"/>
</dbReference>
<evidence type="ECO:0000259" key="17">
    <source>
        <dbReference type="PROSITE" id="PS50113"/>
    </source>
</evidence>
<dbReference type="CDD" id="cd00130">
    <property type="entry name" value="PAS"/>
    <property type="match status" value="3"/>
</dbReference>
<feature type="modified residue" description="Phosphohistidine" evidence="11">
    <location>
        <position position="1277"/>
    </location>
</feature>
<dbReference type="Pfam" id="PF08448">
    <property type="entry name" value="PAS_4"/>
    <property type="match status" value="3"/>
</dbReference>
<dbReference type="InterPro" id="IPR013656">
    <property type="entry name" value="PAS_4"/>
</dbReference>
<dbReference type="SMART" id="SM00073">
    <property type="entry name" value="HPT"/>
    <property type="match status" value="1"/>
</dbReference>
<gene>
    <name evidence="20" type="ORF">GTA51_00505</name>
</gene>
<evidence type="ECO:0000256" key="4">
    <source>
        <dbReference type="ARBA" id="ARBA00022679"/>
    </source>
</evidence>
<evidence type="ECO:0000259" key="19">
    <source>
        <dbReference type="PROSITE" id="PS51371"/>
    </source>
</evidence>
<dbReference type="Pfam" id="PF02518">
    <property type="entry name" value="HATPase_c"/>
    <property type="match status" value="1"/>
</dbReference>